<dbReference type="EMBL" id="JZWV01000998">
    <property type="protein sequence ID" value="KJY26003.1"/>
    <property type="molecule type" value="Genomic_DNA"/>
</dbReference>
<dbReference type="PANTHER" id="PTHR43201">
    <property type="entry name" value="ACYL-COA SYNTHETASE"/>
    <property type="match status" value="1"/>
</dbReference>
<keyword evidence="2" id="KW-0436">Ligase</keyword>
<dbReference type="GO" id="GO:0031956">
    <property type="term" value="F:medium-chain fatty acid-CoA ligase activity"/>
    <property type="evidence" value="ECO:0007669"/>
    <property type="project" value="TreeGrafter"/>
</dbReference>
<evidence type="ECO:0000256" key="3">
    <source>
        <dbReference type="SAM" id="SignalP"/>
    </source>
</evidence>
<feature type="chain" id="PRO_5002469913" description="AMP-dependent synthetase/ligase domain-containing protein" evidence="3">
    <location>
        <begin position="30"/>
        <end position="479"/>
    </location>
</feature>
<keyword evidence="6" id="KW-1185">Reference proteome</keyword>
<feature type="signal peptide" evidence="3">
    <location>
        <begin position="1"/>
        <end position="29"/>
    </location>
</feature>
<evidence type="ECO:0000259" key="4">
    <source>
        <dbReference type="Pfam" id="PF00501"/>
    </source>
</evidence>
<accession>A0A0F4IX36</accession>
<sequence length="479" mass="51122">MRISTADYLFSPSSAGLLGLTLPAVFAAAAEVAPDAVAASDGKRTWTWRQWQADSQALAAGLQRKGVGTGDVVAIRLPNDWRFLTAHIAVAAVGAVLLPLPPALEHSDVRAVLDRIEPVFTVDRESWAMLLADGTGEQPVPVAVRPDMPLMVLPSSGTTAARRKLCLHTHDAALSNGAAVAADGLVTEADVLLGALPFGGFTLQLIHLTLFTRARQALLPHWDLDAFLDVAARTGATVLYAAPAQLGDLVRRLDTRSGAGIALRWVRTGCASVPASLIGDLRRTTGARVIVQWSEVWAGTYTRLDDPDDAVSATIGTPVAGARVRVVDGELQLRGPSMFRGYLGEPELTRAAVTGDGWLRTGDRAEIGVDGRVRFLGRASEMIKVGGREFPAREVEDVLARFGRVAVVGRPDDRHGQYPCLVVDRADITLAEVTEVLRAAGLAEYKIPRELVAVETIPLAYGGKISRRLVTELLAARAK</sequence>
<dbReference type="Proteomes" id="UP000033551">
    <property type="component" value="Unassembled WGS sequence"/>
</dbReference>
<feature type="domain" description="AMP-dependent synthetase/ligase" evidence="4">
    <location>
        <begin position="26"/>
        <end position="343"/>
    </location>
</feature>
<reference evidence="5 6" key="1">
    <citation type="submission" date="2015-02" db="EMBL/GenBank/DDBJ databases">
        <authorList>
            <person name="Ju K.-S."/>
            <person name="Doroghazi J.R."/>
            <person name="Metcalf W."/>
        </authorList>
    </citation>
    <scope>NUCLEOTIDE SEQUENCE [LARGE SCALE GENOMIC DNA]</scope>
    <source>
        <strain evidence="5 6">NRRL ISP-5550</strain>
    </source>
</reference>
<dbReference type="Gene3D" id="3.40.50.12780">
    <property type="entry name" value="N-terminal domain of ligase-like"/>
    <property type="match status" value="1"/>
</dbReference>
<comment type="caution">
    <text evidence="5">The sequence shown here is derived from an EMBL/GenBank/DDBJ whole genome shotgun (WGS) entry which is preliminary data.</text>
</comment>
<dbReference type="Pfam" id="PF00501">
    <property type="entry name" value="AMP-binding"/>
    <property type="match status" value="1"/>
</dbReference>
<proteinExistence type="inferred from homology"/>
<evidence type="ECO:0000256" key="2">
    <source>
        <dbReference type="ARBA" id="ARBA00022598"/>
    </source>
</evidence>
<dbReference type="AlphaFoldDB" id="A0A0F4IX36"/>
<dbReference type="PANTHER" id="PTHR43201:SF5">
    <property type="entry name" value="MEDIUM-CHAIN ACYL-COA LIGASE ACSF2, MITOCHONDRIAL"/>
    <property type="match status" value="1"/>
</dbReference>
<dbReference type="GO" id="GO:0006631">
    <property type="term" value="P:fatty acid metabolic process"/>
    <property type="evidence" value="ECO:0007669"/>
    <property type="project" value="TreeGrafter"/>
</dbReference>
<comment type="similarity">
    <text evidence="1">Belongs to the ATP-dependent AMP-binding enzyme family.</text>
</comment>
<dbReference type="Gene3D" id="3.30.300.30">
    <property type="match status" value="1"/>
</dbReference>
<dbReference type="InterPro" id="IPR042099">
    <property type="entry name" value="ANL_N_sf"/>
</dbReference>
<gene>
    <name evidence="5" type="ORF">VR44_31060</name>
</gene>
<evidence type="ECO:0000313" key="5">
    <source>
        <dbReference type="EMBL" id="KJY26003.1"/>
    </source>
</evidence>
<name>A0A0F4IX36_9ACTN</name>
<protein>
    <recommendedName>
        <fullName evidence="4">AMP-dependent synthetase/ligase domain-containing protein</fullName>
    </recommendedName>
</protein>
<keyword evidence="3" id="KW-0732">Signal</keyword>
<organism evidence="5 6">
    <name type="scientific">Streptomyces katrae</name>
    <dbReference type="NCBI Taxonomy" id="68223"/>
    <lineage>
        <taxon>Bacteria</taxon>
        <taxon>Bacillati</taxon>
        <taxon>Actinomycetota</taxon>
        <taxon>Actinomycetes</taxon>
        <taxon>Kitasatosporales</taxon>
        <taxon>Streptomycetaceae</taxon>
        <taxon>Streptomyces</taxon>
    </lineage>
</organism>
<dbReference type="InterPro" id="IPR045851">
    <property type="entry name" value="AMP-bd_C_sf"/>
</dbReference>
<dbReference type="SUPFAM" id="SSF56801">
    <property type="entry name" value="Acetyl-CoA synthetase-like"/>
    <property type="match status" value="1"/>
</dbReference>
<dbReference type="InterPro" id="IPR000873">
    <property type="entry name" value="AMP-dep_synth/lig_dom"/>
</dbReference>
<evidence type="ECO:0000313" key="6">
    <source>
        <dbReference type="Proteomes" id="UP000033551"/>
    </source>
</evidence>
<evidence type="ECO:0000256" key="1">
    <source>
        <dbReference type="ARBA" id="ARBA00006432"/>
    </source>
</evidence>
<dbReference type="PATRIC" id="fig|68223.7.peg.2667"/>